<dbReference type="Pfam" id="PF05685">
    <property type="entry name" value="Uma2"/>
    <property type="match status" value="1"/>
</dbReference>
<dbReference type="EMBL" id="JAIBOA010000036">
    <property type="protein sequence ID" value="MBW8487579.1"/>
    <property type="molecule type" value="Genomic_DNA"/>
</dbReference>
<dbReference type="Proteomes" id="UP000774570">
    <property type="component" value="Unassembled WGS sequence"/>
</dbReference>
<evidence type="ECO:0000313" key="2">
    <source>
        <dbReference type="EMBL" id="MBW8487579.1"/>
    </source>
</evidence>
<evidence type="ECO:0000259" key="1">
    <source>
        <dbReference type="Pfam" id="PF05685"/>
    </source>
</evidence>
<dbReference type="GO" id="GO:0004519">
    <property type="term" value="F:endonuclease activity"/>
    <property type="evidence" value="ECO:0007669"/>
    <property type="project" value="UniProtKB-KW"/>
</dbReference>
<protein>
    <submittedName>
        <fullName evidence="2">Uma2 family endonuclease</fullName>
    </submittedName>
</protein>
<keyword evidence="2" id="KW-0378">Hydrolase</keyword>
<sequence>MSEARDWQQLSTYLTGVDLDMYLEIPEDLSRRIEIKDGLVTVCESPSPNHNAIARNLQAALLRGIAARRDGSPCLRVNGDVDMLVSEVPFHFKRPDVIVYRRIDTARPRWRKKPLVADTLLVVEVVSPSTITADTMDKRVEYARFGIPHYWIVRMAEHNGPVASIEMLQLGSDGTYSIQQTAQRSLATDVAISMLDPFTATVTWTELDLGVD</sequence>
<keyword evidence="3" id="KW-1185">Reference proteome</keyword>
<dbReference type="InterPro" id="IPR008538">
    <property type="entry name" value="Uma2"/>
</dbReference>
<dbReference type="SUPFAM" id="SSF52980">
    <property type="entry name" value="Restriction endonuclease-like"/>
    <property type="match status" value="1"/>
</dbReference>
<feature type="domain" description="Putative restriction endonuclease" evidence="1">
    <location>
        <begin position="20"/>
        <end position="183"/>
    </location>
</feature>
<keyword evidence="2" id="KW-0540">Nuclease</keyword>
<dbReference type="PANTHER" id="PTHR35400">
    <property type="entry name" value="SLR1083 PROTEIN"/>
    <property type="match status" value="1"/>
</dbReference>
<keyword evidence="2" id="KW-0255">Endonuclease</keyword>
<organism evidence="2 3">
    <name type="scientific">Actinomadura parmotrematis</name>
    <dbReference type="NCBI Taxonomy" id="2864039"/>
    <lineage>
        <taxon>Bacteria</taxon>
        <taxon>Bacillati</taxon>
        <taxon>Actinomycetota</taxon>
        <taxon>Actinomycetes</taxon>
        <taxon>Streptosporangiales</taxon>
        <taxon>Thermomonosporaceae</taxon>
        <taxon>Actinomadura</taxon>
    </lineage>
</organism>
<evidence type="ECO:0000313" key="3">
    <source>
        <dbReference type="Proteomes" id="UP000774570"/>
    </source>
</evidence>
<comment type="caution">
    <text evidence="2">The sequence shown here is derived from an EMBL/GenBank/DDBJ whole genome shotgun (WGS) entry which is preliminary data.</text>
</comment>
<dbReference type="CDD" id="cd06260">
    <property type="entry name" value="DUF820-like"/>
    <property type="match status" value="1"/>
</dbReference>
<proteinExistence type="predicted"/>
<dbReference type="InterPro" id="IPR011335">
    <property type="entry name" value="Restrct_endonuc-II-like"/>
</dbReference>
<name>A0ABS7G4E5_9ACTN</name>
<dbReference type="PANTHER" id="PTHR35400:SF1">
    <property type="entry name" value="SLR1083 PROTEIN"/>
    <property type="match status" value="1"/>
</dbReference>
<gene>
    <name evidence="2" type="ORF">K1Y72_34865</name>
</gene>
<reference evidence="2 3" key="1">
    <citation type="submission" date="2021-07" db="EMBL/GenBank/DDBJ databases">
        <title>Actinomadura sp. PM05-2 isolated from lichen.</title>
        <authorList>
            <person name="Somphong A."/>
            <person name="Phongsopitanun W."/>
            <person name="Tanasupawat S."/>
            <person name="Peongsungnone V."/>
        </authorList>
    </citation>
    <scope>NUCLEOTIDE SEQUENCE [LARGE SCALE GENOMIC DNA]</scope>
    <source>
        <strain evidence="2 3">PM05-2</strain>
    </source>
</reference>
<dbReference type="InterPro" id="IPR012296">
    <property type="entry name" value="Nuclease_put_TT1808"/>
</dbReference>
<dbReference type="Gene3D" id="3.90.1570.10">
    <property type="entry name" value="tt1808, chain A"/>
    <property type="match status" value="1"/>
</dbReference>
<dbReference type="RefSeq" id="WP_220170812.1">
    <property type="nucleotide sequence ID" value="NZ_JAIBOA010000036.1"/>
</dbReference>
<accession>A0ABS7G4E5</accession>